<dbReference type="AlphaFoldDB" id="A0A072V5W3"/>
<name>A0A072V5W3_MEDTR</name>
<proteinExistence type="predicted"/>
<keyword evidence="3" id="KW-1185">Reference proteome</keyword>
<dbReference type="Proteomes" id="UP000002051">
    <property type="component" value="Chromosome 2"/>
</dbReference>
<dbReference type="EMBL" id="CM001218">
    <property type="protein sequence ID" value="KEH37399.1"/>
    <property type="molecule type" value="Genomic_DNA"/>
</dbReference>
<gene>
    <name evidence="1" type="ordered locus">MTR_2g438620</name>
</gene>
<accession>A0A072V5W3</accession>
<dbReference type="HOGENOM" id="CLU_2853034_0_0_1"/>
<sequence>MASSSTHFPVNLSILKGLFASWVFGGGKTYGVVKPEFFQGFLARPEKARSLLGLARSGHGQPAKN</sequence>
<reference evidence="1 3" key="2">
    <citation type="journal article" date="2014" name="BMC Genomics">
        <title>An improved genome release (version Mt4.0) for the model legume Medicago truncatula.</title>
        <authorList>
            <person name="Tang H."/>
            <person name="Krishnakumar V."/>
            <person name="Bidwell S."/>
            <person name="Rosen B."/>
            <person name="Chan A."/>
            <person name="Zhou S."/>
            <person name="Gentzbittel L."/>
            <person name="Childs K.L."/>
            <person name="Yandell M."/>
            <person name="Gundlach H."/>
            <person name="Mayer K.F."/>
            <person name="Schwartz D.C."/>
            <person name="Town C.D."/>
        </authorList>
    </citation>
    <scope>GENOME REANNOTATION</scope>
    <source>
        <strain evidence="1">A17</strain>
        <strain evidence="2 3">cv. Jemalong A17</strain>
    </source>
</reference>
<reference evidence="2" key="3">
    <citation type="submission" date="2015-04" db="UniProtKB">
        <authorList>
            <consortium name="EnsemblPlants"/>
        </authorList>
    </citation>
    <scope>IDENTIFICATION</scope>
    <source>
        <strain evidence="2">cv. Jemalong A17</strain>
    </source>
</reference>
<organism evidence="1 3">
    <name type="scientific">Medicago truncatula</name>
    <name type="common">Barrel medic</name>
    <name type="synonym">Medicago tribuloides</name>
    <dbReference type="NCBI Taxonomy" id="3880"/>
    <lineage>
        <taxon>Eukaryota</taxon>
        <taxon>Viridiplantae</taxon>
        <taxon>Streptophyta</taxon>
        <taxon>Embryophyta</taxon>
        <taxon>Tracheophyta</taxon>
        <taxon>Spermatophyta</taxon>
        <taxon>Magnoliopsida</taxon>
        <taxon>eudicotyledons</taxon>
        <taxon>Gunneridae</taxon>
        <taxon>Pentapetalae</taxon>
        <taxon>rosids</taxon>
        <taxon>fabids</taxon>
        <taxon>Fabales</taxon>
        <taxon>Fabaceae</taxon>
        <taxon>Papilionoideae</taxon>
        <taxon>50 kb inversion clade</taxon>
        <taxon>NPAAA clade</taxon>
        <taxon>Hologalegina</taxon>
        <taxon>IRL clade</taxon>
        <taxon>Trifolieae</taxon>
        <taxon>Medicago</taxon>
    </lineage>
</organism>
<evidence type="ECO:0000313" key="1">
    <source>
        <dbReference type="EMBL" id="KEH37399.1"/>
    </source>
</evidence>
<dbReference type="EnsemblPlants" id="KEH37399">
    <property type="protein sequence ID" value="KEH37399"/>
    <property type="gene ID" value="MTR_2g438620"/>
</dbReference>
<evidence type="ECO:0000313" key="2">
    <source>
        <dbReference type="EnsemblPlants" id="KEH37399"/>
    </source>
</evidence>
<reference evidence="1 3" key="1">
    <citation type="journal article" date="2011" name="Nature">
        <title>The Medicago genome provides insight into the evolution of rhizobial symbioses.</title>
        <authorList>
            <person name="Young N.D."/>
            <person name="Debelle F."/>
            <person name="Oldroyd G.E."/>
            <person name="Geurts R."/>
            <person name="Cannon S.B."/>
            <person name="Udvardi M.K."/>
            <person name="Benedito V.A."/>
            <person name="Mayer K.F."/>
            <person name="Gouzy J."/>
            <person name="Schoof H."/>
            <person name="Van de Peer Y."/>
            <person name="Proost S."/>
            <person name="Cook D.R."/>
            <person name="Meyers B.C."/>
            <person name="Spannagl M."/>
            <person name="Cheung F."/>
            <person name="De Mita S."/>
            <person name="Krishnakumar V."/>
            <person name="Gundlach H."/>
            <person name="Zhou S."/>
            <person name="Mudge J."/>
            <person name="Bharti A.K."/>
            <person name="Murray J.D."/>
            <person name="Naoumkina M.A."/>
            <person name="Rosen B."/>
            <person name="Silverstein K.A."/>
            <person name="Tang H."/>
            <person name="Rombauts S."/>
            <person name="Zhao P.X."/>
            <person name="Zhou P."/>
            <person name="Barbe V."/>
            <person name="Bardou P."/>
            <person name="Bechner M."/>
            <person name="Bellec A."/>
            <person name="Berger A."/>
            <person name="Berges H."/>
            <person name="Bidwell S."/>
            <person name="Bisseling T."/>
            <person name="Choisne N."/>
            <person name="Couloux A."/>
            <person name="Denny R."/>
            <person name="Deshpande S."/>
            <person name="Dai X."/>
            <person name="Doyle J.J."/>
            <person name="Dudez A.M."/>
            <person name="Farmer A.D."/>
            <person name="Fouteau S."/>
            <person name="Franken C."/>
            <person name="Gibelin C."/>
            <person name="Gish J."/>
            <person name="Goldstein S."/>
            <person name="Gonzalez A.J."/>
            <person name="Green P.J."/>
            <person name="Hallab A."/>
            <person name="Hartog M."/>
            <person name="Hua A."/>
            <person name="Humphray S.J."/>
            <person name="Jeong D.H."/>
            <person name="Jing Y."/>
            <person name="Jocker A."/>
            <person name="Kenton S.M."/>
            <person name="Kim D.J."/>
            <person name="Klee K."/>
            <person name="Lai H."/>
            <person name="Lang C."/>
            <person name="Lin S."/>
            <person name="Macmil S.L."/>
            <person name="Magdelenat G."/>
            <person name="Matthews L."/>
            <person name="McCorrison J."/>
            <person name="Monaghan E.L."/>
            <person name="Mun J.H."/>
            <person name="Najar F.Z."/>
            <person name="Nicholson C."/>
            <person name="Noirot C."/>
            <person name="O'Bleness M."/>
            <person name="Paule C.R."/>
            <person name="Poulain J."/>
            <person name="Prion F."/>
            <person name="Qin B."/>
            <person name="Qu C."/>
            <person name="Retzel E.F."/>
            <person name="Riddle C."/>
            <person name="Sallet E."/>
            <person name="Samain S."/>
            <person name="Samson N."/>
            <person name="Sanders I."/>
            <person name="Saurat O."/>
            <person name="Scarpelli C."/>
            <person name="Schiex T."/>
            <person name="Segurens B."/>
            <person name="Severin A.J."/>
            <person name="Sherrier D.J."/>
            <person name="Shi R."/>
            <person name="Sims S."/>
            <person name="Singer S.R."/>
            <person name="Sinharoy S."/>
            <person name="Sterck L."/>
            <person name="Viollet A."/>
            <person name="Wang B.B."/>
            <person name="Wang K."/>
            <person name="Wang M."/>
            <person name="Wang X."/>
            <person name="Warfsmann J."/>
            <person name="Weissenbach J."/>
            <person name="White D.D."/>
            <person name="White J.D."/>
            <person name="Wiley G.B."/>
            <person name="Wincker P."/>
            <person name="Xing Y."/>
            <person name="Yang L."/>
            <person name="Yao Z."/>
            <person name="Ying F."/>
            <person name="Zhai J."/>
            <person name="Zhou L."/>
            <person name="Zuber A."/>
            <person name="Denarie J."/>
            <person name="Dixon R.A."/>
            <person name="May G.D."/>
            <person name="Schwartz D.C."/>
            <person name="Rogers J."/>
            <person name="Quetier F."/>
            <person name="Town C.D."/>
            <person name="Roe B.A."/>
        </authorList>
    </citation>
    <scope>NUCLEOTIDE SEQUENCE [LARGE SCALE GENOMIC DNA]</scope>
    <source>
        <strain evidence="1">A17</strain>
        <strain evidence="2 3">cv. Jemalong A17</strain>
    </source>
</reference>
<protein>
    <submittedName>
        <fullName evidence="1 2">Uncharacterized protein</fullName>
    </submittedName>
</protein>
<evidence type="ECO:0000313" key="3">
    <source>
        <dbReference type="Proteomes" id="UP000002051"/>
    </source>
</evidence>